<dbReference type="SUPFAM" id="SSF48452">
    <property type="entry name" value="TPR-like"/>
    <property type="match status" value="1"/>
</dbReference>
<name>A0A484BTM8_DRONA</name>
<dbReference type="Proteomes" id="UP000295192">
    <property type="component" value="Unassembled WGS sequence"/>
</dbReference>
<comment type="caution">
    <text evidence="3">The sequence shown here is derived from an EMBL/GenBank/DDBJ whole genome shotgun (WGS) entry which is preliminary data.</text>
</comment>
<dbReference type="PANTHER" id="PTHR46540">
    <property type="entry name" value="TETRATRICOPEPTIDE REPEAT PROTEIN 12"/>
    <property type="match status" value="1"/>
</dbReference>
<dbReference type="Gene3D" id="1.25.40.10">
    <property type="entry name" value="Tetratricopeptide repeat domain"/>
    <property type="match status" value="1"/>
</dbReference>
<feature type="repeat" description="TPR" evidence="1">
    <location>
        <begin position="114"/>
        <end position="147"/>
    </location>
</feature>
<dbReference type="InterPro" id="IPR019734">
    <property type="entry name" value="TPR_rpt"/>
</dbReference>
<dbReference type="PANTHER" id="PTHR46540:SF1">
    <property type="entry name" value="TETRATRICOPEPTIDE REPEAT PROTEIN 12"/>
    <property type="match status" value="1"/>
</dbReference>
<keyword evidence="2" id="KW-1133">Transmembrane helix</keyword>
<keyword evidence="4" id="KW-1185">Reference proteome</keyword>
<keyword evidence="1" id="KW-0802">TPR repeat</keyword>
<sequence>MCRNGATTSSPARFELQLFIPACCHLRERNERTATVELCNERRWRLSMSMSGLPAKARERAMLNLNSISISISISISVSVSICIAIAIAIAVAVALLNAMCTRDTYPPPALKVPTHRTRLGNANYRQGNYENAVRMYSQALENIKDSPILYINRSLSYIKLSQFKRAIIDCDFVLNKLDEKNMRAWLYRAMAYKGLNDEASYDNCIRYVRKYHSKQLEFIDSFIEKMNNMQ</sequence>
<keyword evidence="2" id="KW-0472">Membrane</keyword>
<protein>
    <submittedName>
        <fullName evidence="3">Uncharacterized protein</fullName>
    </submittedName>
</protein>
<dbReference type="SMART" id="SM00028">
    <property type="entry name" value="TPR"/>
    <property type="match status" value="2"/>
</dbReference>
<dbReference type="OrthoDB" id="2017782at2759"/>
<evidence type="ECO:0000313" key="3">
    <source>
        <dbReference type="EMBL" id="TDG52014.1"/>
    </source>
</evidence>
<evidence type="ECO:0000256" key="2">
    <source>
        <dbReference type="SAM" id="Phobius"/>
    </source>
</evidence>
<dbReference type="InterPro" id="IPR011990">
    <property type="entry name" value="TPR-like_helical_dom_sf"/>
</dbReference>
<gene>
    <name evidence="3" type="ORF">AWZ03_001684</name>
</gene>
<reference evidence="3 4" key="1">
    <citation type="journal article" date="2019" name="J. Hered.">
        <title>An Improved Genome Assembly for Drosophila navojoa, the Basal Species in the mojavensis Cluster.</title>
        <authorList>
            <person name="Vanderlinde T."/>
            <person name="Dupim E.G."/>
            <person name="Nazario-Yepiz N.O."/>
            <person name="Carvalho A.B."/>
        </authorList>
    </citation>
    <scope>NUCLEOTIDE SEQUENCE [LARGE SCALE GENOMIC DNA]</scope>
    <source>
        <strain evidence="3">Navoj_Jal97</strain>
        <tissue evidence="3">Whole organism</tissue>
    </source>
</reference>
<evidence type="ECO:0000256" key="1">
    <source>
        <dbReference type="PROSITE-ProRule" id="PRU00339"/>
    </source>
</evidence>
<dbReference type="PROSITE" id="PS50005">
    <property type="entry name" value="TPR"/>
    <property type="match status" value="1"/>
</dbReference>
<accession>A0A484BTM8</accession>
<dbReference type="AlphaFoldDB" id="A0A484BTM8"/>
<proteinExistence type="predicted"/>
<organism evidence="3 4">
    <name type="scientific">Drosophila navojoa</name>
    <name type="common">Fruit fly</name>
    <dbReference type="NCBI Taxonomy" id="7232"/>
    <lineage>
        <taxon>Eukaryota</taxon>
        <taxon>Metazoa</taxon>
        <taxon>Ecdysozoa</taxon>
        <taxon>Arthropoda</taxon>
        <taxon>Hexapoda</taxon>
        <taxon>Insecta</taxon>
        <taxon>Pterygota</taxon>
        <taxon>Neoptera</taxon>
        <taxon>Endopterygota</taxon>
        <taxon>Diptera</taxon>
        <taxon>Brachycera</taxon>
        <taxon>Muscomorpha</taxon>
        <taxon>Ephydroidea</taxon>
        <taxon>Drosophilidae</taxon>
        <taxon>Drosophila</taxon>
    </lineage>
</organism>
<dbReference type="InterPro" id="IPR043195">
    <property type="entry name" value="TTC12"/>
</dbReference>
<dbReference type="GO" id="GO:0007288">
    <property type="term" value="P:sperm axoneme assembly"/>
    <property type="evidence" value="ECO:0007669"/>
    <property type="project" value="TreeGrafter"/>
</dbReference>
<dbReference type="GO" id="GO:0005737">
    <property type="term" value="C:cytoplasm"/>
    <property type="evidence" value="ECO:0007669"/>
    <property type="project" value="TreeGrafter"/>
</dbReference>
<dbReference type="STRING" id="7232.A0A484BTM8"/>
<keyword evidence="2" id="KW-0812">Transmembrane</keyword>
<dbReference type="GO" id="GO:0070286">
    <property type="term" value="P:axonemal dynein complex assembly"/>
    <property type="evidence" value="ECO:0007669"/>
    <property type="project" value="TreeGrafter"/>
</dbReference>
<dbReference type="OMA" id="NAMCTRD"/>
<dbReference type="GO" id="GO:0005813">
    <property type="term" value="C:centrosome"/>
    <property type="evidence" value="ECO:0007669"/>
    <property type="project" value="TreeGrafter"/>
</dbReference>
<dbReference type="EMBL" id="LSRL02000006">
    <property type="protein sequence ID" value="TDG52014.1"/>
    <property type="molecule type" value="Genomic_DNA"/>
</dbReference>
<evidence type="ECO:0000313" key="4">
    <source>
        <dbReference type="Proteomes" id="UP000295192"/>
    </source>
</evidence>
<feature type="transmembrane region" description="Helical" evidence="2">
    <location>
        <begin position="68"/>
        <end position="97"/>
    </location>
</feature>